<dbReference type="PANTHER" id="PTHR33710:SF71">
    <property type="entry name" value="ENDONUCLEASE_EXONUCLEASE_PHOSPHATASE DOMAIN-CONTAINING PROTEIN"/>
    <property type="match status" value="1"/>
</dbReference>
<feature type="domain" description="Endonuclease/exonuclease/phosphatase" evidence="1">
    <location>
        <begin position="9"/>
        <end position="230"/>
    </location>
</feature>
<sequence length="382" mass="44042">MFHKFCVLFWNVRGLNRLSKRYMVKQIVLDNRCSLFFLSETKLNACCRRIVRQLSGFHSSNNYQVINANGLSGGLLAVWDSSIWSCTNCIIREWSIQLFLKHHLSNFAFIAVGVYGPPSRIHRVAFFQELRQFFSNNHEPILAAGDFNITLHNGERLNCVGNAADSRRFSKLIADTGLLDFPISKNLYYWTNKQRPSTLAKLDRILINNNLASSFPLSVASSGNRRLSDHNPLMWHSSSQSEAIRRPFRIEVGWLKCDQFSHIIHAGLVPPHSASSSASPLCRWLSLWKPLRRTILEWDKFRRVSWSKLRVETESRISSLNVLANSDSINEAKFEELKSLKGVLHKCYNDTCTYWGQRAKKRWLKDGDRNTRYFISVLPSAE</sequence>
<name>A0AAQ3QPM9_9LILI</name>
<dbReference type="InterPro" id="IPR036691">
    <property type="entry name" value="Endo/exonu/phosph_ase_sf"/>
</dbReference>
<dbReference type="Gene3D" id="3.60.10.10">
    <property type="entry name" value="Endonuclease/exonuclease/phosphatase"/>
    <property type="match status" value="1"/>
</dbReference>
<proteinExistence type="predicted"/>
<dbReference type="EMBL" id="CP136898">
    <property type="protein sequence ID" value="WOL20691.1"/>
    <property type="molecule type" value="Genomic_DNA"/>
</dbReference>
<gene>
    <name evidence="2" type="ORF">Cni_G29496</name>
</gene>
<dbReference type="InterPro" id="IPR005135">
    <property type="entry name" value="Endo/exonuclease/phosphatase"/>
</dbReference>
<evidence type="ECO:0000313" key="2">
    <source>
        <dbReference type="EMBL" id="WOL20691.1"/>
    </source>
</evidence>
<evidence type="ECO:0000259" key="1">
    <source>
        <dbReference type="Pfam" id="PF03372"/>
    </source>
</evidence>
<dbReference type="AlphaFoldDB" id="A0AAQ3QPM9"/>
<reference evidence="2 3" key="1">
    <citation type="submission" date="2023-10" db="EMBL/GenBank/DDBJ databases">
        <title>Chromosome-scale genome assembly provides insights into flower coloration mechanisms of Canna indica.</title>
        <authorList>
            <person name="Li C."/>
        </authorList>
    </citation>
    <scope>NUCLEOTIDE SEQUENCE [LARGE SCALE GENOMIC DNA]</scope>
    <source>
        <tissue evidence="2">Flower</tissue>
    </source>
</reference>
<accession>A0AAQ3QPM9</accession>
<dbReference type="Proteomes" id="UP001327560">
    <property type="component" value="Chromosome 9"/>
</dbReference>
<dbReference type="GO" id="GO:0003824">
    <property type="term" value="F:catalytic activity"/>
    <property type="evidence" value="ECO:0007669"/>
    <property type="project" value="InterPro"/>
</dbReference>
<dbReference type="SUPFAM" id="SSF56219">
    <property type="entry name" value="DNase I-like"/>
    <property type="match status" value="1"/>
</dbReference>
<keyword evidence="3" id="KW-1185">Reference proteome</keyword>
<dbReference type="Pfam" id="PF03372">
    <property type="entry name" value="Exo_endo_phos"/>
    <property type="match status" value="1"/>
</dbReference>
<organism evidence="2 3">
    <name type="scientific">Canna indica</name>
    <name type="common">Indian-shot</name>
    <dbReference type="NCBI Taxonomy" id="4628"/>
    <lineage>
        <taxon>Eukaryota</taxon>
        <taxon>Viridiplantae</taxon>
        <taxon>Streptophyta</taxon>
        <taxon>Embryophyta</taxon>
        <taxon>Tracheophyta</taxon>
        <taxon>Spermatophyta</taxon>
        <taxon>Magnoliopsida</taxon>
        <taxon>Liliopsida</taxon>
        <taxon>Zingiberales</taxon>
        <taxon>Cannaceae</taxon>
        <taxon>Canna</taxon>
    </lineage>
</organism>
<evidence type="ECO:0000313" key="3">
    <source>
        <dbReference type="Proteomes" id="UP001327560"/>
    </source>
</evidence>
<dbReference type="PANTHER" id="PTHR33710">
    <property type="entry name" value="BNAC02G09200D PROTEIN"/>
    <property type="match status" value="1"/>
</dbReference>
<protein>
    <submittedName>
        <fullName evidence="2">Ribonuclease H protein</fullName>
    </submittedName>
</protein>